<evidence type="ECO:0000313" key="3">
    <source>
        <dbReference type="Proteomes" id="UP001501845"/>
    </source>
</evidence>
<gene>
    <name evidence="2" type="ORF">GCM10022285_26580</name>
</gene>
<sequence length="86" mass="8925">MSRQPDEPPVAARADSASEAHSSGPPTLPEDLLLLLPWNSSVIDRARRLEQGNWGAGATGEAATRSMTAAIVSNVISATASVSARQ</sequence>
<proteinExistence type="predicted"/>
<comment type="caution">
    <text evidence="2">The sequence shown here is derived from an EMBL/GenBank/DDBJ whole genome shotgun (WGS) entry which is preliminary data.</text>
</comment>
<protein>
    <submittedName>
        <fullName evidence="2">Uncharacterized protein</fullName>
    </submittedName>
</protein>
<organism evidence="2 3">
    <name type="scientific">Streptomyces tunisiensis</name>
    <dbReference type="NCBI Taxonomy" id="948699"/>
    <lineage>
        <taxon>Bacteria</taxon>
        <taxon>Bacillati</taxon>
        <taxon>Actinomycetota</taxon>
        <taxon>Actinomycetes</taxon>
        <taxon>Kitasatosporales</taxon>
        <taxon>Streptomycetaceae</taxon>
        <taxon>Streptomyces</taxon>
    </lineage>
</organism>
<dbReference type="EMBL" id="BAABBU010000013">
    <property type="protein sequence ID" value="GAA4134189.1"/>
    <property type="molecule type" value="Genomic_DNA"/>
</dbReference>
<keyword evidence="3" id="KW-1185">Reference proteome</keyword>
<reference evidence="3" key="1">
    <citation type="journal article" date="2019" name="Int. J. Syst. Evol. Microbiol.">
        <title>The Global Catalogue of Microorganisms (GCM) 10K type strain sequencing project: providing services to taxonomists for standard genome sequencing and annotation.</title>
        <authorList>
            <consortium name="The Broad Institute Genomics Platform"/>
            <consortium name="The Broad Institute Genome Sequencing Center for Infectious Disease"/>
            <person name="Wu L."/>
            <person name="Ma J."/>
        </authorList>
    </citation>
    <scope>NUCLEOTIDE SEQUENCE [LARGE SCALE GENOMIC DNA]</scope>
    <source>
        <strain evidence="3">JCM 17589</strain>
    </source>
</reference>
<dbReference type="Proteomes" id="UP001501845">
    <property type="component" value="Unassembled WGS sequence"/>
</dbReference>
<name>A0ABP7YD53_9ACTN</name>
<evidence type="ECO:0000256" key="1">
    <source>
        <dbReference type="SAM" id="MobiDB-lite"/>
    </source>
</evidence>
<evidence type="ECO:0000313" key="2">
    <source>
        <dbReference type="EMBL" id="GAA4134189.1"/>
    </source>
</evidence>
<feature type="region of interest" description="Disordered" evidence="1">
    <location>
        <begin position="1"/>
        <end position="29"/>
    </location>
</feature>
<accession>A0ABP7YD53</accession>